<gene>
    <name evidence="2" type="ORF">PGTUg99_026895</name>
</gene>
<comment type="caution">
    <text evidence="2">The sequence shown here is derived from an EMBL/GenBank/DDBJ whole genome shotgun (WGS) entry which is preliminary data.</text>
</comment>
<dbReference type="AlphaFoldDB" id="A0A5B0S8H2"/>
<dbReference type="Gene3D" id="6.10.150.10">
    <property type="match status" value="1"/>
</dbReference>
<dbReference type="EMBL" id="VDEP01000069">
    <property type="protein sequence ID" value="KAA1134112.1"/>
    <property type="molecule type" value="Genomic_DNA"/>
</dbReference>
<accession>A0A5B0S8H2</accession>
<sequence>MKETYPHNEAPNPLTGPQDGNFAKKAELSKNQLEDKLNAGLAHRPEAEKLVQEGIVTKEETAEPIQQLQDTDHTK</sequence>
<proteinExistence type="predicted"/>
<protein>
    <submittedName>
        <fullName evidence="2">Uncharacterized protein</fullName>
    </submittedName>
</protein>
<organism evidence="2 3">
    <name type="scientific">Puccinia graminis f. sp. tritici</name>
    <dbReference type="NCBI Taxonomy" id="56615"/>
    <lineage>
        <taxon>Eukaryota</taxon>
        <taxon>Fungi</taxon>
        <taxon>Dikarya</taxon>
        <taxon>Basidiomycota</taxon>
        <taxon>Pucciniomycotina</taxon>
        <taxon>Pucciniomycetes</taxon>
        <taxon>Pucciniales</taxon>
        <taxon>Pucciniaceae</taxon>
        <taxon>Puccinia</taxon>
    </lineage>
</organism>
<feature type="region of interest" description="Disordered" evidence="1">
    <location>
        <begin position="1"/>
        <end position="22"/>
    </location>
</feature>
<reference evidence="2 3" key="1">
    <citation type="submission" date="2019-05" db="EMBL/GenBank/DDBJ databases">
        <title>Emergence of the Ug99 lineage of the wheat stem rust pathogen through somatic hybridization.</title>
        <authorList>
            <person name="Li F."/>
            <person name="Upadhyaya N.M."/>
            <person name="Sperschneider J."/>
            <person name="Matny O."/>
            <person name="Nguyen-Phuc H."/>
            <person name="Mago R."/>
            <person name="Raley C."/>
            <person name="Miller M.E."/>
            <person name="Silverstein K.A.T."/>
            <person name="Henningsen E."/>
            <person name="Hirsch C.D."/>
            <person name="Visser B."/>
            <person name="Pretorius Z.A."/>
            <person name="Steffenson B.J."/>
            <person name="Schwessinger B."/>
            <person name="Dodds P.N."/>
            <person name="Figueroa M."/>
        </authorList>
    </citation>
    <scope>NUCLEOTIDE SEQUENCE [LARGE SCALE GENOMIC DNA]</scope>
    <source>
        <strain evidence="2 3">Ug99</strain>
    </source>
</reference>
<dbReference type="Proteomes" id="UP000325313">
    <property type="component" value="Unassembled WGS sequence"/>
</dbReference>
<evidence type="ECO:0000313" key="3">
    <source>
        <dbReference type="Proteomes" id="UP000325313"/>
    </source>
</evidence>
<evidence type="ECO:0000313" key="2">
    <source>
        <dbReference type="EMBL" id="KAA1134112.1"/>
    </source>
</evidence>
<name>A0A5B0S8H2_PUCGR</name>
<feature type="region of interest" description="Disordered" evidence="1">
    <location>
        <begin position="53"/>
        <end position="75"/>
    </location>
</feature>
<evidence type="ECO:0000256" key="1">
    <source>
        <dbReference type="SAM" id="MobiDB-lite"/>
    </source>
</evidence>